<dbReference type="RefSeq" id="WP_203798817.1">
    <property type="nucleotide sequence ID" value="NZ_BOMY01000002.1"/>
</dbReference>
<feature type="compositionally biased region" description="Low complexity" evidence="2">
    <location>
        <begin position="48"/>
        <end position="66"/>
    </location>
</feature>
<evidence type="ECO:0000256" key="2">
    <source>
        <dbReference type="SAM" id="MobiDB-lite"/>
    </source>
</evidence>
<evidence type="ECO:0000256" key="1">
    <source>
        <dbReference type="ARBA" id="ARBA00022729"/>
    </source>
</evidence>
<accession>A0A919TPK4</accession>
<evidence type="ECO:0000313" key="6">
    <source>
        <dbReference type="Proteomes" id="UP000623608"/>
    </source>
</evidence>
<dbReference type="Proteomes" id="UP000623608">
    <property type="component" value="Unassembled WGS sequence"/>
</dbReference>
<feature type="transmembrane region" description="Helical" evidence="3">
    <location>
        <begin position="20"/>
        <end position="37"/>
    </location>
</feature>
<dbReference type="InterPro" id="IPR005084">
    <property type="entry name" value="CBM6"/>
</dbReference>
<sequence>MVTPSPSVYRTRAHRTRQRALFALGAVGLLLVGYGIGRWQDTPSAAAPAAVASSEQPSSAAAAPTTSAPPTPTVYQTLQAEAASGNQGIQSQDTEDEGGGQNVGWIAAGDYLRFDNIVFGEVPATKLDVRVASDADSGRMDVRLDSPTGDPVGTLRVTKTGGWQNWRTDEVTLTTPITGAHTVYFTFDREDDGEFLNVNWLLFQH</sequence>
<evidence type="ECO:0000313" key="5">
    <source>
        <dbReference type="EMBL" id="GIF18078.1"/>
    </source>
</evidence>
<gene>
    <name evidence="5" type="ORF">Ate02nite_08080</name>
</gene>
<dbReference type="InterPro" id="IPR006584">
    <property type="entry name" value="Cellulose-bd_IV"/>
</dbReference>
<dbReference type="CDD" id="cd04084">
    <property type="entry name" value="CBM6_xylanase-like"/>
    <property type="match status" value="1"/>
</dbReference>
<name>A0A919TPK4_9ACTN</name>
<dbReference type="SMART" id="SM00606">
    <property type="entry name" value="CBD_IV"/>
    <property type="match status" value="1"/>
</dbReference>
<evidence type="ECO:0000259" key="4">
    <source>
        <dbReference type="PROSITE" id="PS51175"/>
    </source>
</evidence>
<dbReference type="Gene3D" id="2.60.120.260">
    <property type="entry name" value="Galactose-binding domain-like"/>
    <property type="match status" value="1"/>
</dbReference>
<comment type="caution">
    <text evidence="5">The sequence shown here is derived from an EMBL/GenBank/DDBJ whole genome shotgun (WGS) entry which is preliminary data.</text>
</comment>
<dbReference type="Pfam" id="PF03422">
    <property type="entry name" value="CBM_6"/>
    <property type="match status" value="1"/>
</dbReference>
<evidence type="ECO:0000256" key="3">
    <source>
        <dbReference type="SAM" id="Phobius"/>
    </source>
</evidence>
<dbReference type="EMBL" id="BOMY01000002">
    <property type="protein sequence ID" value="GIF18078.1"/>
    <property type="molecule type" value="Genomic_DNA"/>
</dbReference>
<keyword evidence="3" id="KW-1133">Transmembrane helix</keyword>
<keyword evidence="3" id="KW-0472">Membrane</keyword>
<dbReference type="AlphaFoldDB" id="A0A919TPK4"/>
<dbReference type="GO" id="GO:0030246">
    <property type="term" value="F:carbohydrate binding"/>
    <property type="evidence" value="ECO:0007669"/>
    <property type="project" value="InterPro"/>
</dbReference>
<keyword evidence="6" id="KW-1185">Reference proteome</keyword>
<feature type="region of interest" description="Disordered" evidence="2">
    <location>
        <begin position="48"/>
        <end position="102"/>
    </location>
</feature>
<organism evidence="5 6">
    <name type="scientific">Paractinoplanes tereljensis</name>
    <dbReference type="NCBI Taxonomy" id="571912"/>
    <lineage>
        <taxon>Bacteria</taxon>
        <taxon>Bacillati</taxon>
        <taxon>Actinomycetota</taxon>
        <taxon>Actinomycetes</taxon>
        <taxon>Micromonosporales</taxon>
        <taxon>Micromonosporaceae</taxon>
        <taxon>Paractinoplanes</taxon>
    </lineage>
</organism>
<feature type="domain" description="CBM6" evidence="4">
    <location>
        <begin position="76"/>
        <end position="204"/>
    </location>
</feature>
<feature type="compositionally biased region" description="Polar residues" evidence="2">
    <location>
        <begin position="74"/>
        <end position="92"/>
    </location>
</feature>
<dbReference type="PROSITE" id="PS51175">
    <property type="entry name" value="CBM6"/>
    <property type="match status" value="1"/>
</dbReference>
<proteinExistence type="predicted"/>
<protein>
    <recommendedName>
        <fullName evidence="4">CBM6 domain-containing protein</fullName>
    </recommendedName>
</protein>
<keyword evidence="1" id="KW-0732">Signal</keyword>
<reference evidence="5" key="1">
    <citation type="submission" date="2021-01" db="EMBL/GenBank/DDBJ databases">
        <title>Whole genome shotgun sequence of Actinoplanes tereljensis NBRC 105297.</title>
        <authorList>
            <person name="Komaki H."/>
            <person name="Tamura T."/>
        </authorList>
    </citation>
    <scope>NUCLEOTIDE SEQUENCE</scope>
    <source>
        <strain evidence="5">NBRC 105297</strain>
    </source>
</reference>
<dbReference type="SUPFAM" id="SSF49785">
    <property type="entry name" value="Galactose-binding domain-like"/>
    <property type="match status" value="1"/>
</dbReference>
<dbReference type="InterPro" id="IPR008979">
    <property type="entry name" value="Galactose-bd-like_sf"/>
</dbReference>
<keyword evidence="3" id="KW-0812">Transmembrane</keyword>